<accession>A0A0F7JRW5</accession>
<evidence type="ECO:0000259" key="2">
    <source>
        <dbReference type="Pfam" id="PF07143"/>
    </source>
</evidence>
<dbReference type="AlphaFoldDB" id="A0A0F7JRW5"/>
<feature type="domain" description="AttH" evidence="2">
    <location>
        <begin position="64"/>
        <end position="239"/>
    </location>
</feature>
<dbReference type="KEGG" id="seds:AAY24_01360"/>
<evidence type="ECO:0000256" key="1">
    <source>
        <dbReference type="SAM" id="SignalP"/>
    </source>
</evidence>
<sequence length="369" mass="41764">MKQFCCWLLIILLSGCSNPPAPEAKFSAIGLLSDLDQAGFARAVEPRPFRFPREHGEHPEYRNEWWYFTGNLHSDNGQRFGYQVTFFRFSLKPPGSDRSPSSWADNPVWMAHVALTDSAGKRHLAEERLVRTGPGLAGAEREPFRVWVEDWQLAGSGTTFPWHIQVSAREFHIDLELTADPAIGVVLQGDQGLSRKSAEPGNASYYYSYPRMQTRGQITLDGTPVAVQGNSWFDREWGTSALSADQTGWDWFSLQLGGGESLMYYQLRDSQGKPDSFSAGTLISALGATTPLSRDDVELTPQRWWQSPTGRRYPVEWRLHLKPLNRTLTVKPVLDGQEMNLSVRYWEGAMEVYEQEQLTGRGYLEMTGY</sequence>
<dbReference type="Proteomes" id="UP000034410">
    <property type="component" value="Chromosome"/>
</dbReference>
<dbReference type="InterPro" id="IPR023374">
    <property type="entry name" value="AttH-like_dom_sf"/>
</dbReference>
<dbReference type="Pfam" id="PF17186">
    <property type="entry name" value="Lipocalin_9"/>
    <property type="match status" value="1"/>
</dbReference>
<protein>
    <recommendedName>
        <fullName evidence="2">AttH domain-containing protein</fullName>
    </recommendedName>
</protein>
<evidence type="ECO:0000313" key="4">
    <source>
        <dbReference type="Proteomes" id="UP000034410"/>
    </source>
</evidence>
<feature type="chain" id="PRO_5002517542" description="AttH domain-containing protein" evidence="1">
    <location>
        <begin position="22"/>
        <end position="369"/>
    </location>
</feature>
<dbReference type="InterPro" id="IPR010791">
    <property type="entry name" value="AttH_dom"/>
</dbReference>
<dbReference type="PROSITE" id="PS51257">
    <property type="entry name" value="PROKAR_LIPOPROTEIN"/>
    <property type="match status" value="1"/>
</dbReference>
<dbReference type="PANTHER" id="PTHR38591">
    <property type="entry name" value="HYDROLASE"/>
    <property type="match status" value="1"/>
</dbReference>
<dbReference type="RefSeq" id="WP_046858150.1">
    <property type="nucleotide sequence ID" value="NZ_CP011412.1"/>
</dbReference>
<name>A0A0F7JRW5_9GAMM</name>
<feature type="signal peptide" evidence="1">
    <location>
        <begin position="1"/>
        <end position="21"/>
    </location>
</feature>
<keyword evidence="4" id="KW-1185">Reference proteome</keyword>
<dbReference type="Gene3D" id="2.40.370.10">
    <property type="entry name" value="AttH-like domain"/>
    <property type="match status" value="2"/>
</dbReference>
<dbReference type="PATRIC" id="fig|1543721.4.peg.289"/>
<dbReference type="Pfam" id="PF07143">
    <property type="entry name" value="CrtC"/>
    <property type="match status" value="1"/>
</dbReference>
<dbReference type="SUPFAM" id="SSF159245">
    <property type="entry name" value="AttH-like"/>
    <property type="match status" value="1"/>
</dbReference>
<gene>
    <name evidence="3" type="ORF">AAY24_01360</name>
</gene>
<organism evidence="3 4">
    <name type="scientific">Sedimenticola thiotaurini</name>
    <dbReference type="NCBI Taxonomy" id="1543721"/>
    <lineage>
        <taxon>Bacteria</taxon>
        <taxon>Pseudomonadati</taxon>
        <taxon>Pseudomonadota</taxon>
        <taxon>Gammaproteobacteria</taxon>
        <taxon>Chromatiales</taxon>
        <taxon>Sedimenticolaceae</taxon>
        <taxon>Sedimenticola</taxon>
    </lineage>
</organism>
<dbReference type="PANTHER" id="PTHR38591:SF1">
    <property type="entry name" value="BLL1000 PROTEIN"/>
    <property type="match status" value="1"/>
</dbReference>
<reference evidence="3 4" key="1">
    <citation type="journal article" date="2015" name="Genome Announc.">
        <title>Complete Genome Sequence of Sedimenticola thiotaurini Strain SIP-G1, a Polyphosphate- and Polyhydroxyalkanoate-Accumulating Sulfur-Oxidizing Gammaproteobacterium Isolated from Salt Marsh Sediments.</title>
        <authorList>
            <person name="Flood B.E."/>
            <person name="Jones D.S."/>
            <person name="Bailey J.V."/>
        </authorList>
    </citation>
    <scope>NUCLEOTIDE SEQUENCE [LARGE SCALE GENOMIC DNA]</scope>
    <source>
        <strain evidence="3 4">SIP-G1</strain>
    </source>
</reference>
<evidence type="ECO:0000313" key="3">
    <source>
        <dbReference type="EMBL" id="AKH19211.1"/>
    </source>
</evidence>
<dbReference type="OrthoDB" id="9770826at2"/>
<dbReference type="EMBL" id="CP011412">
    <property type="protein sequence ID" value="AKH19211.1"/>
    <property type="molecule type" value="Genomic_DNA"/>
</dbReference>
<keyword evidence="1" id="KW-0732">Signal</keyword>
<proteinExistence type="predicted"/>